<dbReference type="GO" id="GO:0005737">
    <property type="term" value="C:cytoplasm"/>
    <property type="evidence" value="ECO:0007669"/>
    <property type="project" value="TreeGrafter"/>
</dbReference>
<comment type="caution">
    <text evidence="8">The sequence shown here is derived from an EMBL/GenBank/DDBJ whole genome shotgun (WGS) entry which is preliminary data.</text>
</comment>
<protein>
    <recommendedName>
        <fullName evidence="3 5">Glucose-6-phosphate 1-epimerase</fullName>
        <ecNumber evidence="3 5">5.1.3.15</ecNumber>
    </recommendedName>
</protein>
<dbReference type="PANTHER" id="PTHR11122">
    <property type="entry name" value="APOSPORY-ASSOCIATED PROTEIN C-RELATED"/>
    <property type="match status" value="1"/>
</dbReference>
<evidence type="ECO:0000256" key="1">
    <source>
        <dbReference type="ARBA" id="ARBA00001096"/>
    </source>
</evidence>
<keyword evidence="9" id="KW-1185">Reference proteome</keyword>
<evidence type="ECO:0000256" key="7">
    <source>
        <dbReference type="PIRSR" id="PIRSR016020-2"/>
    </source>
</evidence>
<dbReference type="GO" id="GO:0005975">
    <property type="term" value="P:carbohydrate metabolic process"/>
    <property type="evidence" value="ECO:0007669"/>
    <property type="project" value="InterPro"/>
</dbReference>
<dbReference type="Gene3D" id="2.70.98.10">
    <property type="match status" value="1"/>
</dbReference>
<sequence length="302" mass="33918">MPVEQTGDRIILKHPKGSTAENLLYGATVISWKAADKRHPEPFERLFVSSKAFLDGSKPVRGGIPVVFPCFGSPTHPDHSRLNQHGFARSEVWKWDSVVMDNEAGVSVRLALEPTAKITAVYNKPFHLSYVVTLAEHQLSTDLHVKNTSTSQDFPPDFLEFQALFHNYVRAPASEVLIHPLQNLKYLDKTNPVFQGPKIEARAGVDVRTYTDSVYEDAPQNYEVTWPGGGIALRSVNLKDVVVWNPRAEAGSKIGDMEDGGWERYVCLEPGFVRGFEKIEPGRTWIGQQVLSVIHEERRMNL</sequence>
<dbReference type="GO" id="GO:0030246">
    <property type="term" value="F:carbohydrate binding"/>
    <property type="evidence" value="ECO:0007669"/>
    <property type="project" value="UniProtKB-UniRule"/>
</dbReference>
<evidence type="ECO:0000256" key="5">
    <source>
        <dbReference type="PIRNR" id="PIRNR016020"/>
    </source>
</evidence>
<evidence type="ECO:0000313" key="9">
    <source>
        <dbReference type="Proteomes" id="UP001150266"/>
    </source>
</evidence>
<dbReference type="OrthoDB" id="1659429at2759"/>
<feature type="binding site" evidence="7">
    <location>
        <position position="61"/>
    </location>
    <ligand>
        <name>substrate</name>
    </ligand>
</feature>
<dbReference type="GO" id="GO:0047938">
    <property type="term" value="F:glucose-6-phosphate 1-epimerase activity"/>
    <property type="evidence" value="ECO:0007669"/>
    <property type="project" value="UniProtKB-UniRule"/>
</dbReference>
<feature type="binding site" evidence="7">
    <location>
        <position position="89"/>
    </location>
    <ligand>
        <name>substrate</name>
    </ligand>
</feature>
<feature type="active site" evidence="6">
    <location>
        <position position="166"/>
    </location>
</feature>
<dbReference type="InterPro" id="IPR014718">
    <property type="entry name" value="GH-type_carb-bd"/>
</dbReference>
<dbReference type="EMBL" id="JAOTPV010000003">
    <property type="protein sequence ID" value="KAJ4486144.1"/>
    <property type="molecule type" value="Genomic_DNA"/>
</dbReference>
<comment type="function">
    <text evidence="5">Catalyzes the interconversion between the alpha and beta anomers from at least three hexose 6-phosphate sugars (Glc6P, Gal6P, and Man6P).</text>
</comment>
<accession>A0A9W9AM15</accession>
<organism evidence="8 9">
    <name type="scientific">Lentinula aciculospora</name>
    <dbReference type="NCBI Taxonomy" id="153920"/>
    <lineage>
        <taxon>Eukaryota</taxon>
        <taxon>Fungi</taxon>
        <taxon>Dikarya</taxon>
        <taxon>Basidiomycota</taxon>
        <taxon>Agaricomycotina</taxon>
        <taxon>Agaricomycetes</taxon>
        <taxon>Agaricomycetidae</taxon>
        <taxon>Agaricales</taxon>
        <taxon>Marasmiineae</taxon>
        <taxon>Omphalotaceae</taxon>
        <taxon>Lentinula</taxon>
    </lineage>
</organism>
<comment type="similarity">
    <text evidence="2 5">Belongs to the glucose-6-phosphate 1-epimerase family.</text>
</comment>
<dbReference type="InterPro" id="IPR008183">
    <property type="entry name" value="Aldose_1/G6P_1-epimerase"/>
</dbReference>
<keyword evidence="4 5" id="KW-0413">Isomerase</keyword>
<name>A0A9W9AM15_9AGAR</name>
<reference evidence="8" key="1">
    <citation type="submission" date="2022-08" db="EMBL/GenBank/DDBJ databases">
        <title>A Global Phylogenomic Analysis of the Shiitake Genus Lentinula.</title>
        <authorList>
            <consortium name="DOE Joint Genome Institute"/>
            <person name="Sierra-Patev S."/>
            <person name="Min B."/>
            <person name="Naranjo-Ortiz M."/>
            <person name="Looney B."/>
            <person name="Konkel Z."/>
            <person name="Slot J.C."/>
            <person name="Sakamoto Y."/>
            <person name="Steenwyk J.L."/>
            <person name="Rokas A."/>
            <person name="Carro J."/>
            <person name="Camarero S."/>
            <person name="Ferreira P."/>
            <person name="Molpeceres G."/>
            <person name="Ruiz-Duenas F.J."/>
            <person name="Serrano A."/>
            <person name="Henrissat B."/>
            <person name="Drula E."/>
            <person name="Hughes K.W."/>
            <person name="Mata J.L."/>
            <person name="Ishikawa N.K."/>
            <person name="Vargas-Isla R."/>
            <person name="Ushijima S."/>
            <person name="Smith C.A."/>
            <person name="Ahrendt S."/>
            <person name="Andreopoulos W."/>
            <person name="He G."/>
            <person name="Labutti K."/>
            <person name="Lipzen A."/>
            <person name="Ng V."/>
            <person name="Riley R."/>
            <person name="Sandor L."/>
            <person name="Barry K."/>
            <person name="Martinez A.T."/>
            <person name="Xiao Y."/>
            <person name="Gibbons J.G."/>
            <person name="Terashima K."/>
            <person name="Grigoriev I.V."/>
            <person name="Hibbett D.S."/>
        </authorList>
    </citation>
    <scope>NUCLEOTIDE SEQUENCE</scope>
    <source>
        <strain evidence="8">JLM2183</strain>
    </source>
</reference>
<dbReference type="SUPFAM" id="SSF74650">
    <property type="entry name" value="Galactose mutarotase-like"/>
    <property type="match status" value="1"/>
</dbReference>
<evidence type="ECO:0000256" key="6">
    <source>
        <dbReference type="PIRSR" id="PIRSR016020-1"/>
    </source>
</evidence>
<feature type="active site" evidence="6">
    <location>
        <position position="269"/>
    </location>
</feature>
<dbReference type="Proteomes" id="UP001150266">
    <property type="component" value="Unassembled WGS sequence"/>
</dbReference>
<dbReference type="Pfam" id="PF01263">
    <property type="entry name" value="Aldose_epim"/>
    <property type="match status" value="1"/>
</dbReference>
<dbReference type="PANTHER" id="PTHR11122:SF13">
    <property type="entry name" value="GLUCOSE-6-PHOSPHATE 1-EPIMERASE"/>
    <property type="match status" value="1"/>
</dbReference>
<evidence type="ECO:0000256" key="3">
    <source>
        <dbReference type="ARBA" id="ARBA00012083"/>
    </source>
</evidence>
<dbReference type="EC" id="5.1.3.15" evidence="3 5"/>
<dbReference type="InterPro" id="IPR025532">
    <property type="entry name" value="G6P_1-epimerase"/>
</dbReference>
<gene>
    <name evidence="8" type="ORF">J3R30DRAFT_3444548</name>
</gene>
<evidence type="ECO:0000256" key="4">
    <source>
        <dbReference type="ARBA" id="ARBA00023235"/>
    </source>
</evidence>
<feature type="binding site" evidence="7">
    <location>
        <position position="84"/>
    </location>
    <ligand>
        <name>substrate</name>
    </ligand>
</feature>
<dbReference type="InterPro" id="IPR011013">
    <property type="entry name" value="Gal_mutarotase_sf_dom"/>
</dbReference>
<dbReference type="AlphaFoldDB" id="A0A9W9AM15"/>
<evidence type="ECO:0000256" key="2">
    <source>
        <dbReference type="ARBA" id="ARBA00005866"/>
    </source>
</evidence>
<dbReference type="PIRSF" id="PIRSF016020">
    <property type="entry name" value="PHexose_mutarotase"/>
    <property type="match status" value="1"/>
</dbReference>
<comment type="catalytic activity">
    <reaction evidence="1">
        <text>alpha-D-glucose 6-phosphate = beta-D-glucose 6-phosphate</text>
        <dbReference type="Rhea" id="RHEA:16249"/>
        <dbReference type="ChEBI" id="CHEBI:58225"/>
        <dbReference type="ChEBI" id="CHEBI:58247"/>
        <dbReference type="EC" id="5.1.3.15"/>
    </reaction>
</comment>
<proteinExistence type="inferred from homology"/>
<evidence type="ECO:0000313" key="8">
    <source>
        <dbReference type="EMBL" id="KAJ4486144.1"/>
    </source>
</evidence>